<feature type="compositionally biased region" description="Acidic residues" evidence="1">
    <location>
        <begin position="272"/>
        <end position="282"/>
    </location>
</feature>
<evidence type="ECO:0000313" key="4">
    <source>
        <dbReference type="Proteomes" id="UP000612055"/>
    </source>
</evidence>
<dbReference type="Proteomes" id="UP000612055">
    <property type="component" value="Unassembled WGS sequence"/>
</dbReference>
<comment type="caution">
    <text evidence="3">The sequence shown here is derived from an EMBL/GenBank/DDBJ whole genome shotgun (WGS) entry which is preliminary data.</text>
</comment>
<evidence type="ECO:0000313" key="3">
    <source>
        <dbReference type="EMBL" id="KAG2500941.1"/>
    </source>
</evidence>
<dbReference type="AlphaFoldDB" id="A0A835YE69"/>
<feature type="compositionally biased region" description="Low complexity" evidence="1">
    <location>
        <begin position="316"/>
        <end position="326"/>
    </location>
</feature>
<protein>
    <recommendedName>
        <fullName evidence="2">C2 NT-type domain-containing protein</fullName>
    </recommendedName>
</protein>
<reference evidence="3" key="1">
    <citation type="journal article" date="2020" name="bioRxiv">
        <title>Comparative genomics of Chlamydomonas.</title>
        <authorList>
            <person name="Craig R.J."/>
            <person name="Hasan A.R."/>
            <person name="Ness R.W."/>
            <person name="Keightley P.D."/>
        </authorList>
    </citation>
    <scope>NUCLEOTIDE SEQUENCE</scope>
    <source>
        <strain evidence="3">CCAP 11/70</strain>
    </source>
</reference>
<proteinExistence type="predicted"/>
<dbReference type="Pfam" id="PF10358">
    <property type="entry name" value="NT-C2"/>
    <property type="match status" value="1"/>
</dbReference>
<evidence type="ECO:0000256" key="1">
    <source>
        <dbReference type="SAM" id="MobiDB-lite"/>
    </source>
</evidence>
<dbReference type="InterPro" id="IPR019448">
    <property type="entry name" value="NT-C2"/>
</dbReference>
<keyword evidence="4" id="KW-1185">Reference proteome</keyword>
<sequence length="388" mass="42416">MGKTIGRKLVDVSQKARGRMALRYELEVIPYLCSEIPDGVTYCSFAWERGSKLFVTEAEPVNPNSHAVFWKQYLRQTATMYKDGPELRPKDFAFKVQSVKPAAKGVQEKRKTVGKVHINLAQFCSEALDAQPQEMLLHLKPAGKLKVSIKATWLKNVTIDADAMTEVTATYADSQYDDEEEEYGEEEQEQEEPEEDWGGRKGGRKGRKQRPEDEQDLSGFDPNTGEPLPRDGEGASTSGYGEEYDEDGNPIRKSRRKGRRSRHSRREGSIPEGDDGGQEGDYGDPGGAGDEDRGGRRKAASSKGDGSRPKLQVYQGAKGANGAAPTGPGGLQMDSGKQLHKSGWRDYLCCCLPRRGPAEDPLEGDSLIDKGRLSSSAPGGTGGGRSGR</sequence>
<feature type="compositionally biased region" description="Acidic residues" evidence="1">
    <location>
        <begin position="175"/>
        <end position="196"/>
    </location>
</feature>
<name>A0A835YE69_9CHLO</name>
<feature type="region of interest" description="Disordered" evidence="1">
    <location>
        <begin position="354"/>
        <end position="388"/>
    </location>
</feature>
<accession>A0A835YE69</accession>
<dbReference type="PROSITE" id="PS51840">
    <property type="entry name" value="C2_NT"/>
    <property type="match status" value="1"/>
</dbReference>
<gene>
    <name evidence="3" type="ORF">HYH03_000766</name>
</gene>
<feature type="compositionally biased region" description="Basic residues" evidence="1">
    <location>
        <begin position="252"/>
        <end position="265"/>
    </location>
</feature>
<organism evidence="3 4">
    <name type="scientific">Edaphochlamys debaryana</name>
    <dbReference type="NCBI Taxonomy" id="47281"/>
    <lineage>
        <taxon>Eukaryota</taxon>
        <taxon>Viridiplantae</taxon>
        <taxon>Chlorophyta</taxon>
        <taxon>core chlorophytes</taxon>
        <taxon>Chlorophyceae</taxon>
        <taxon>CS clade</taxon>
        <taxon>Chlamydomonadales</taxon>
        <taxon>Chlamydomonadales incertae sedis</taxon>
        <taxon>Edaphochlamys</taxon>
    </lineage>
</organism>
<feature type="domain" description="C2 NT-type" evidence="2">
    <location>
        <begin position="14"/>
        <end position="157"/>
    </location>
</feature>
<feature type="compositionally biased region" description="Gly residues" evidence="1">
    <location>
        <begin position="379"/>
        <end position="388"/>
    </location>
</feature>
<dbReference type="EMBL" id="JAEHOE010000002">
    <property type="protein sequence ID" value="KAG2500941.1"/>
    <property type="molecule type" value="Genomic_DNA"/>
</dbReference>
<evidence type="ECO:0000259" key="2">
    <source>
        <dbReference type="PROSITE" id="PS51840"/>
    </source>
</evidence>
<dbReference type="OrthoDB" id="537413at2759"/>
<feature type="region of interest" description="Disordered" evidence="1">
    <location>
        <begin position="174"/>
        <end position="338"/>
    </location>
</feature>